<dbReference type="Pfam" id="PF04674">
    <property type="entry name" value="Phi_1"/>
    <property type="match status" value="1"/>
</dbReference>
<gene>
    <name evidence="9" type="primary">ga00074</name>
    <name evidence="9" type="ORF">PR202_ga00074</name>
</gene>
<comment type="subcellular location">
    <subcellularLocation>
        <location evidence="1">Secreted</location>
        <location evidence="1">Extracellular space</location>
        <location evidence="1">Apoplast</location>
    </subcellularLocation>
</comment>
<evidence type="ECO:0000313" key="9">
    <source>
        <dbReference type="EMBL" id="GJM84409.1"/>
    </source>
</evidence>
<feature type="region of interest" description="Disordered" evidence="8">
    <location>
        <begin position="160"/>
        <end position="209"/>
    </location>
</feature>
<dbReference type="EMBL" id="BQKI01000001">
    <property type="protein sequence ID" value="GJM84409.1"/>
    <property type="molecule type" value="Genomic_DNA"/>
</dbReference>
<keyword evidence="10" id="KW-1185">Reference proteome</keyword>
<reference evidence="9" key="1">
    <citation type="journal article" date="2018" name="DNA Res.">
        <title>Multiple hybrid de novo genome assembly of finger millet, an orphan allotetraploid crop.</title>
        <authorList>
            <person name="Hatakeyama M."/>
            <person name="Aluri S."/>
            <person name="Balachadran M.T."/>
            <person name="Sivarajan S.R."/>
            <person name="Patrignani A."/>
            <person name="Gruter S."/>
            <person name="Poveda L."/>
            <person name="Shimizu-Inatsugi R."/>
            <person name="Baeten J."/>
            <person name="Francoijs K.J."/>
            <person name="Nataraja K.N."/>
            <person name="Reddy Y.A.N."/>
            <person name="Phadnis S."/>
            <person name="Ravikumar R.L."/>
            <person name="Schlapbach R."/>
            <person name="Sreeman S.M."/>
            <person name="Shimizu K.K."/>
        </authorList>
    </citation>
    <scope>NUCLEOTIDE SEQUENCE</scope>
</reference>
<evidence type="ECO:0000256" key="3">
    <source>
        <dbReference type="ARBA" id="ARBA00022525"/>
    </source>
</evidence>
<dbReference type="Gene3D" id="3.80.10.10">
    <property type="entry name" value="Ribonuclease Inhibitor"/>
    <property type="match status" value="1"/>
</dbReference>
<dbReference type="Pfam" id="PF13855">
    <property type="entry name" value="LRR_8"/>
    <property type="match status" value="1"/>
</dbReference>
<dbReference type="SUPFAM" id="SSF52075">
    <property type="entry name" value="Outer arm dynein light chain 1"/>
    <property type="match status" value="1"/>
</dbReference>
<dbReference type="FunFam" id="3.80.10.10:FF:000320">
    <property type="entry name" value="Protein phosphatase 1 regulatory subunit pprA"/>
    <property type="match status" value="1"/>
</dbReference>
<feature type="region of interest" description="Disordered" evidence="8">
    <location>
        <begin position="106"/>
        <end position="136"/>
    </location>
</feature>
<accession>A0AAV5BF50</accession>
<dbReference type="PANTHER" id="PTHR31279">
    <property type="entry name" value="PROTEIN EXORDIUM-LIKE 5"/>
    <property type="match status" value="1"/>
</dbReference>
<feature type="compositionally biased region" description="Polar residues" evidence="8">
    <location>
        <begin position="199"/>
        <end position="209"/>
    </location>
</feature>
<evidence type="ECO:0000256" key="8">
    <source>
        <dbReference type="SAM" id="MobiDB-lite"/>
    </source>
</evidence>
<dbReference type="GO" id="GO:0048046">
    <property type="term" value="C:apoplast"/>
    <property type="evidence" value="ECO:0007669"/>
    <property type="project" value="UniProtKB-SubCell"/>
</dbReference>
<feature type="region of interest" description="Disordered" evidence="8">
    <location>
        <begin position="314"/>
        <end position="373"/>
    </location>
</feature>
<keyword evidence="4" id="KW-0433">Leucine-rich repeat</keyword>
<name>A0AAV5BF50_ELECO</name>
<comment type="caution">
    <text evidence="9">The sequence shown here is derived from an EMBL/GenBank/DDBJ whole genome shotgun (WGS) entry which is preliminary data.</text>
</comment>
<evidence type="ECO:0000256" key="2">
    <source>
        <dbReference type="ARBA" id="ARBA00022523"/>
    </source>
</evidence>
<dbReference type="AlphaFoldDB" id="A0AAV5BF50"/>
<protein>
    <submittedName>
        <fullName evidence="9">Uncharacterized protein</fullName>
    </submittedName>
</protein>
<dbReference type="PRINTS" id="PR00019">
    <property type="entry name" value="LEURICHRPT"/>
</dbReference>
<keyword evidence="5" id="KW-0732">Signal</keyword>
<dbReference type="InterPro" id="IPR032675">
    <property type="entry name" value="LRR_dom_sf"/>
</dbReference>
<dbReference type="InterPro" id="IPR003591">
    <property type="entry name" value="Leu-rich_rpt_typical-subtyp"/>
</dbReference>
<evidence type="ECO:0000256" key="5">
    <source>
        <dbReference type="ARBA" id="ARBA00022729"/>
    </source>
</evidence>
<evidence type="ECO:0000256" key="1">
    <source>
        <dbReference type="ARBA" id="ARBA00004271"/>
    </source>
</evidence>
<dbReference type="Proteomes" id="UP001054889">
    <property type="component" value="Unassembled WGS sequence"/>
</dbReference>
<evidence type="ECO:0000256" key="4">
    <source>
        <dbReference type="ARBA" id="ARBA00022614"/>
    </source>
</evidence>
<feature type="compositionally biased region" description="Polar residues" evidence="8">
    <location>
        <begin position="169"/>
        <end position="178"/>
    </location>
</feature>
<comment type="similarity">
    <text evidence="7">Belongs to the EXORDIUM family.</text>
</comment>
<dbReference type="SMART" id="SM00369">
    <property type="entry name" value="LRR_TYP"/>
    <property type="match status" value="2"/>
</dbReference>
<evidence type="ECO:0000256" key="6">
    <source>
        <dbReference type="ARBA" id="ARBA00022737"/>
    </source>
</evidence>
<proteinExistence type="inferred from homology"/>
<dbReference type="PANTHER" id="PTHR31279:SF73">
    <property type="entry name" value="OS10G0376400 PROTEIN"/>
    <property type="match status" value="1"/>
</dbReference>
<dbReference type="PROSITE" id="PS51450">
    <property type="entry name" value="LRR"/>
    <property type="match status" value="2"/>
</dbReference>
<dbReference type="InterPro" id="IPR006766">
    <property type="entry name" value="EXORDIUM-like"/>
</dbReference>
<dbReference type="InterPro" id="IPR001611">
    <property type="entry name" value="Leu-rich_rpt"/>
</dbReference>
<evidence type="ECO:0000256" key="7">
    <source>
        <dbReference type="ARBA" id="ARBA00023591"/>
    </source>
</evidence>
<keyword evidence="2" id="KW-0052">Apoplast</keyword>
<organism evidence="9 10">
    <name type="scientific">Eleusine coracana subsp. coracana</name>
    <dbReference type="NCBI Taxonomy" id="191504"/>
    <lineage>
        <taxon>Eukaryota</taxon>
        <taxon>Viridiplantae</taxon>
        <taxon>Streptophyta</taxon>
        <taxon>Embryophyta</taxon>
        <taxon>Tracheophyta</taxon>
        <taxon>Spermatophyta</taxon>
        <taxon>Magnoliopsida</taxon>
        <taxon>Liliopsida</taxon>
        <taxon>Poales</taxon>
        <taxon>Poaceae</taxon>
        <taxon>PACMAD clade</taxon>
        <taxon>Chloridoideae</taxon>
        <taxon>Cynodonteae</taxon>
        <taxon>Eleusininae</taxon>
        <taxon>Eleusine</taxon>
    </lineage>
</organism>
<keyword evidence="3" id="KW-0964">Secreted</keyword>
<feature type="region of interest" description="Disordered" evidence="8">
    <location>
        <begin position="44"/>
        <end position="66"/>
    </location>
</feature>
<sequence length="746" mass="79417">MGRSSRLKPVEFIAVVDEPGKVVPAAALDGGDEKVEDNEELEFHAANKSDGADVAPEQAATDASPRLMRSCSNIETKRPSPVMPARSRSYSDLMDLPAGLATEIKTSPFGMPEASPASVKTSRTADRVMLKKRSSSQVLPSRSRKLWWRLFLWSHRNLHRPRPAARPSTPGQHGGYTSDTHEEDRKNKKVVTVEEDDGSSPSPQQPIPTNQEWVAFCADNSLLDRVSAWVSSIETDPFPRMGLKVVPMIAPFSSLRSVNLSSNFIVHISPGSLPKGLHSLDLSRNKITSIEGLRELTKLRVLNLSYNRISRIGHGNKPVKPQRSAREVATDSVARAALTGGGGRSSQRRRGSRRLGSGFGRRELQEPVQGQEPWLELHEEMRTTSVNGSGALECSDSFGLSVMMCDKLIEENNNATMEKPRQCAAAVLFALVVSLAARPCHSSVYRPPPPVVSYHHGAVLDGAVPVSVLYYGAFTPHQKAVVSDFLLSLSPRGGGQRSPSAFGAPGPAPAPSVARWWETVDRYVRKAGRSEPPRVLLASQVSDEACSLGNSLSRHHVEMLAARLGVAPGGVAVVLTARDVAVEGLCTSACGSHGAAAPGGAGDTAHVWVGDAAAQCPGRCAWPFHPADHGVGTRHSGHRSSRGDETVRAPNGDLGVDGLVVNLAAMLAGAVTNPTGHGFFQGDAAAPVEVAAACPGVYGRGAYPGYPGAVRRDVTTGAGYNVVGRNGRKFLVPALVDPDTYSCVIV</sequence>
<keyword evidence="6" id="KW-0677">Repeat</keyword>
<evidence type="ECO:0000313" key="10">
    <source>
        <dbReference type="Proteomes" id="UP001054889"/>
    </source>
</evidence>
<reference evidence="9" key="2">
    <citation type="submission" date="2021-12" db="EMBL/GenBank/DDBJ databases">
        <title>Resequencing data analysis of finger millet.</title>
        <authorList>
            <person name="Hatakeyama M."/>
            <person name="Aluri S."/>
            <person name="Balachadran M.T."/>
            <person name="Sivarajan S.R."/>
            <person name="Poveda L."/>
            <person name="Shimizu-Inatsugi R."/>
            <person name="Schlapbach R."/>
            <person name="Sreeman S.M."/>
            <person name="Shimizu K.K."/>
        </authorList>
    </citation>
    <scope>NUCLEOTIDE SEQUENCE</scope>
</reference>